<accession>A0ABS1N5K7</accession>
<dbReference type="EMBL" id="JAERRF010000001">
    <property type="protein sequence ID" value="MBL1095171.1"/>
    <property type="molecule type" value="Genomic_DNA"/>
</dbReference>
<protein>
    <submittedName>
        <fullName evidence="2">Uncharacterized protein</fullName>
    </submittedName>
</protein>
<feature type="region of interest" description="Disordered" evidence="1">
    <location>
        <begin position="162"/>
        <end position="191"/>
    </location>
</feature>
<organism evidence="2 3">
    <name type="scientific">Streptomyces coffeae</name>
    <dbReference type="NCBI Taxonomy" id="621382"/>
    <lineage>
        <taxon>Bacteria</taxon>
        <taxon>Bacillati</taxon>
        <taxon>Actinomycetota</taxon>
        <taxon>Actinomycetes</taxon>
        <taxon>Kitasatosporales</taxon>
        <taxon>Streptomycetaceae</taxon>
        <taxon>Streptomyces</taxon>
    </lineage>
</organism>
<evidence type="ECO:0000256" key="1">
    <source>
        <dbReference type="SAM" id="MobiDB-lite"/>
    </source>
</evidence>
<reference evidence="2 3" key="1">
    <citation type="submission" date="2021-01" db="EMBL/GenBank/DDBJ databases">
        <title>WGS of actinomycetes isolated from Thailand.</title>
        <authorList>
            <person name="Thawai C."/>
        </authorList>
    </citation>
    <scope>NUCLEOTIDE SEQUENCE [LARGE SCALE GENOMIC DNA]</scope>
    <source>
        <strain evidence="2 3">CA1R205</strain>
    </source>
</reference>
<name>A0ABS1N5K7_9ACTN</name>
<keyword evidence="3" id="KW-1185">Reference proteome</keyword>
<evidence type="ECO:0000313" key="3">
    <source>
        <dbReference type="Proteomes" id="UP000634229"/>
    </source>
</evidence>
<dbReference type="RefSeq" id="WP_201870474.1">
    <property type="nucleotide sequence ID" value="NZ_JAERRF010000001.1"/>
</dbReference>
<dbReference type="Proteomes" id="UP000634229">
    <property type="component" value="Unassembled WGS sequence"/>
</dbReference>
<evidence type="ECO:0000313" key="2">
    <source>
        <dbReference type="EMBL" id="MBL1095171.1"/>
    </source>
</evidence>
<feature type="compositionally biased region" description="Basic and acidic residues" evidence="1">
    <location>
        <begin position="162"/>
        <end position="173"/>
    </location>
</feature>
<comment type="caution">
    <text evidence="2">The sequence shown here is derived from an EMBL/GenBank/DDBJ whole genome shotgun (WGS) entry which is preliminary data.</text>
</comment>
<proteinExistence type="predicted"/>
<gene>
    <name evidence="2" type="ORF">JK363_00490</name>
</gene>
<sequence length="191" mass="22046">MAAIGVLQPCAASLIEAALHRNDSILPWIVACSTSTDTHLISAEVAEARGAIEFYRRDKPDGLEATRKVLGPYFDLLWAFEYVLAGREALSRMRRVNTVKPALDYLDSMTRWHIEEWNRRWPKLRAQIQNHLEDDLDDHHSLESFCKLVCQVTGETDEVRTLRSRMQQEDDERRRRRQSGQVRSALGRDGQ</sequence>